<evidence type="ECO:0000256" key="3">
    <source>
        <dbReference type="ARBA" id="ARBA00023002"/>
    </source>
</evidence>
<dbReference type="PANTHER" id="PTHR43741">
    <property type="entry name" value="FMN-DEPENDENT NADH-AZOREDUCTASE 1"/>
    <property type="match status" value="1"/>
</dbReference>
<dbReference type="InterPro" id="IPR003680">
    <property type="entry name" value="Flavodoxin_fold"/>
</dbReference>
<comment type="catalytic activity">
    <reaction evidence="6">
        <text>2 a quinone + NADH + H(+) = 2 a 1,4-benzosemiquinone + NAD(+)</text>
        <dbReference type="Rhea" id="RHEA:65952"/>
        <dbReference type="ChEBI" id="CHEBI:15378"/>
        <dbReference type="ChEBI" id="CHEBI:57540"/>
        <dbReference type="ChEBI" id="CHEBI:57945"/>
        <dbReference type="ChEBI" id="CHEBI:132124"/>
        <dbReference type="ChEBI" id="CHEBI:134225"/>
    </reaction>
</comment>
<feature type="domain" description="Flavodoxin-like fold" evidence="7">
    <location>
        <begin position="2"/>
        <end position="199"/>
    </location>
</feature>
<comment type="cofactor">
    <cofactor evidence="6">
        <name>FMN</name>
        <dbReference type="ChEBI" id="CHEBI:58210"/>
    </cofactor>
    <text evidence="6">Binds 1 FMN per subunit.</text>
</comment>
<evidence type="ECO:0000256" key="2">
    <source>
        <dbReference type="ARBA" id="ARBA00022643"/>
    </source>
</evidence>
<keyword evidence="4 6" id="KW-0520">NAD</keyword>
<dbReference type="GO" id="GO:0016652">
    <property type="term" value="F:oxidoreductase activity, acting on NAD(P)H as acceptor"/>
    <property type="evidence" value="ECO:0007669"/>
    <property type="project" value="UniProtKB-UniRule"/>
</dbReference>
<reference evidence="8" key="1">
    <citation type="submission" date="2020-02" db="EMBL/GenBank/DDBJ databases">
        <authorList>
            <person name="Meier V. D."/>
        </authorList>
    </citation>
    <scope>NUCLEOTIDE SEQUENCE</scope>
    <source>
        <strain evidence="8">AVDCRST_MAG91</strain>
    </source>
</reference>
<dbReference type="GO" id="GO:0010181">
    <property type="term" value="F:FMN binding"/>
    <property type="evidence" value="ECO:0007669"/>
    <property type="project" value="UniProtKB-UniRule"/>
</dbReference>
<proteinExistence type="inferred from homology"/>
<comment type="function">
    <text evidence="6">Quinone reductase that provides resistance to thiol-specific stress caused by electrophilic quinones.</text>
</comment>
<dbReference type="EC" id="1.6.5.-" evidence="6"/>
<dbReference type="EC" id="1.7.1.17" evidence="6"/>
<accession>A0A6J4T1T2</accession>
<keyword evidence="1 6" id="KW-0285">Flavoprotein</keyword>
<dbReference type="SUPFAM" id="SSF52218">
    <property type="entry name" value="Flavoproteins"/>
    <property type="match status" value="1"/>
</dbReference>
<feature type="binding site" evidence="6">
    <location>
        <begin position="16"/>
        <end position="18"/>
    </location>
    <ligand>
        <name>FMN</name>
        <dbReference type="ChEBI" id="CHEBI:58210"/>
    </ligand>
</feature>
<comment type="catalytic activity">
    <reaction evidence="5">
        <text>N,N-dimethyl-1,4-phenylenediamine + anthranilate + 2 NAD(+) = 2-(4-dimethylaminophenyl)diazenylbenzoate + 2 NADH + 2 H(+)</text>
        <dbReference type="Rhea" id="RHEA:55872"/>
        <dbReference type="ChEBI" id="CHEBI:15378"/>
        <dbReference type="ChEBI" id="CHEBI:15783"/>
        <dbReference type="ChEBI" id="CHEBI:16567"/>
        <dbReference type="ChEBI" id="CHEBI:57540"/>
        <dbReference type="ChEBI" id="CHEBI:57945"/>
        <dbReference type="ChEBI" id="CHEBI:71579"/>
        <dbReference type="EC" id="1.7.1.17"/>
    </reaction>
    <physiologicalReaction direction="right-to-left" evidence="5">
        <dbReference type="Rhea" id="RHEA:55874"/>
    </physiologicalReaction>
</comment>
<feature type="binding site" evidence="6">
    <location>
        <begin position="94"/>
        <end position="97"/>
    </location>
    <ligand>
        <name>FMN</name>
        <dbReference type="ChEBI" id="CHEBI:58210"/>
    </ligand>
</feature>
<feature type="binding site" evidence="6">
    <location>
        <position position="10"/>
    </location>
    <ligand>
        <name>FMN</name>
        <dbReference type="ChEBI" id="CHEBI:58210"/>
    </ligand>
</feature>
<dbReference type="AlphaFoldDB" id="A0A6J4T1T2"/>
<comment type="subunit">
    <text evidence="6">Homodimer.</text>
</comment>
<comment type="function">
    <text evidence="6">Also exhibits azoreductase activity. Catalyzes the reductive cleavage of the azo bond in aromatic azo compounds to the corresponding amines.</text>
</comment>
<evidence type="ECO:0000256" key="4">
    <source>
        <dbReference type="ARBA" id="ARBA00023027"/>
    </source>
</evidence>
<dbReference type="HAMAP" id="MF_01216">
    <property type="entry name" value="Azoreductase_type1"/>
    <property type="match status" value="1"/>
</dbReference>
<dbReference type="GO" id="GO:0016655">
    <property type="term" value="F:oxidoreductase activity, acting on NAD(P)H, quinone or similar compound as acceptor"/>
    <property type="evidence" value="ECO:0007669"/>
    <property type="project" value="InterPro"/>
</dbReference>
<dbReference type="PANTHER" id="PTHR43741:SF2">
    <property type="entry name" value="FMN-DEPENDENT NADH:QUINONE OXIDOREDUCTASE"/>
    <property type="match status" value="1"/>
</dbReference>
<comment type="similarity">
    <text evidence="6">Belongs to the azoreductase type 1 family.</text>
</comment>
<dbReference type="GO" id="GO:0009055">
    <property type="term" value="F:electron transfer activity"/>
    <property type="evidence" value="ECO:0007669"/>
    <property type="project" value="UniProtKB-UniRule"/>
</dbReference>
<organism evidence="8">
    <name type="scientific">uncultured Sphingomonadaceae bacterium</name>
    <dbReference type="NCBI Taxonomy" id="169976"/>
    <lineage>
        <taxon>Bacteria</taxon>
        <taxon>Pseudomonadati</taxon>
        <taxon>Pseudomonadota</taxon>
        <taxon>Alphaproteobacteria</taxon>
        <taxon>Sphingomonadales</taxon>
        <taxon>Sphingomonadaceae</taxon>
        <taxon>environmental samples</taxon>
    </lineage>
</organism>
<dbReference type="InterPro" id="IPR050104">
    <property type="entry name" value="FMN-dep_NADH:Q_OxRdtase_AzoR1"/>
</dbReference>
<gene>
    <name evidence="6" type="primary">azoR</name>
    <name evidence="8" type="ORF">AVDCRST_MAG91-1676</name>
</gene>
<evidence type="ECO:0000256" key="5">
    <source>
        <dbReference type="ARBA" id="ARBA00048542"/>
    </source>
</evidence>
<evidence type="ECO:0000256" key="1">
    <source>
        <dbReference type="ARBA" id="ARBA00022630"/>
    </source>
</evidence>
<evidence type="ECO:0000256" key="6">
    <source>
        <dbReference type="HAMAP-Rule" id="MF_01216"/>
    </source>
</evidence>
<keyword evidence="3 6" id="KW-0560">Oxidoreductase</keyword>
<evidence type="ECO:0000313" key="8">
    <source>
        <dbReference type="EMBL" id="CAA9511736.1"/>
    </source>
</evidence>
<dbReference type="InterPro" id="IPR023048">
    <property type="entry name" value="NADH:quinone_OxRdtase_FMN_depd"/>
</dbReference>
<dbReference type="InterPro" id="IPR029039">
    <property type="entry name" value="Flavoprotein-like_sf"/>
</dbReference>
<comment type="caution">
    <text evidence="6">Lacks conserved residue(s) required for the propagation of feature annotation.</text>
</comment>
<dbReference type="EMBL" id="CADCVX010000322">
    <property type="protein sequence ID" value="CAA9511736.1"/>
    <property type="molecule type" value="Genomic_DNA"/>
</dbReference>
<dbReference type="Gene3D" id="3.40.50.360">
    <property type="match status" value="1"/>
</dbReference>
<sequence>MTKVLTIASSALGDASVSKTIAHALVDAMRAAEPGLEVVERDVGAHPLPHLSPEGMPAFGGDTSTPQAAATAALSRGVIDEVMAADVLVIASPMYNFGITSTLKAWFDHLLRAGITFRYTATGAEGLVHGKRAVCVVACGGNYGDDGPSAGSNHQLPHLRTLLNFIGITDVTFVRAEGLAFGPDAKAASIAKATAEAREVAGRLVRVDA</sequence>
<protein>
    <recommendedName>
        <fullName evidence="6">FMN dependent NADH:quinone oxidoreductase</fullName>
        <ecNumber evidence="6">1.6.5.-</ecNumber>
    </recommendedName>
    <alternativeName>
        <fullName evidence="6">Azo-dye reductase</fullName>
    </alternativeName>
    <alternativeName>
        <fullName evidence="6">FMN-dependent NADH-azo compound oxidoreductase</fullName>
    </alternativeName>
    <alternativeName>
        <fullName evidence="6">FMN-dependent NADH-azoreductase</fullName>
        <ecNumber evidence="6">1.7.1.17</ecNumber>
    </alternativeName>
</protein>
<name>A0A6J4T1T2_9SPHN</name>
<keyword evidence="2 6" id="KW-0288">FMN</keyword>
<evidence type="ECO:0000259" key="7">
    <source>
        <dbReference type="Pfam" id="PF02525"/>
    </source>
</evidence>
<dbReference type="Pfam" id="PF02525">
    <property type="entry name" value="Flavodoxin_2"/>
    <property type="match status" value="1"/>
</dbReference>